<keyword evidence="2" id="KW-1185">Reference proteome</keyword>
<dbReference type="EMBL" id="CCDP010000003">
    <property type="protein sequence ID" value="CDQ41861.1"/>
    <property type="molecule type" value="Genomic_DNA"/>
</dbReference>
<protein>
    <submittedName>
        <fullName evidence="1">Uncharacterized protein</fullName>
    </submittedName>
</protein>
<organism evidence="1 2">
    <name type="scientific">Virgibacillus massiliensis</name>
    <dbReference type="NCBI Taxonomy" id="1462526"/>
    <lineage>
        <taxon>Bacteria</taxon>
        <taxon>Bacillati</taxon>
        <taxon>Bacillota</taxon>
        <taxon>Bacilli</taxon>
        <taxon>Bacillales</taxon>
        <taxon>Bacillaceae</taxon>
        <taxon>Virgibacillus</taxon>
    </lineage>
</organism>
<reference evidence="2" key="2">
    <citation type="submission" date="2014-05" db="EMBL/GenBank/DDBJ databases">
        <title>Draft genome sequence of Virgibacillus massiliensis Vm-5.</title>
        <authorList>
            <person name="Khelaifia S."/>
            <person name="Croce O."/>
            <person name="Lagier J.C."/>
            <person name="Raoult D."/>
        </authorList>
    </citation>
    <scope>NUCLEOTIDE SEQUENCE [LARGE SCALE GENOMIC DNA]</scope>
    <source>
        <strain evidence="2">Vm-5</strain>
    </source>
</reference>
<proteinExistence type="predicted"/>
<dbReference type="STRING" id="1462526.BN990_04240"/>
<dbReference type="AlphaFoldDB" id="A0A024QIS7"/>
<sequence>MMFTSIRAKMFVKDEYQPLIDRLMNNSEIMQWSQLHSTLPFVQQYAKVPRSGHIPFGALTYAPSEWGVYDKTHGFNVHVMYEPSFERLTGLWTFQCSLRDKANTIDQFMDLIVNNIVDQIIHLETKYEGDNYSNIYNFVNNSVRITHHKAIDQL</sequence>
<evidence type="ECO:0000313" key="1">
    <source>
        <dbReference type="EMBL" id="CDQ41861.1"/>
    </source>
</evidence>
<dbReference type="Proteomes" id="UP000028875">
    <property type="component" value="Unassembled WGS sequence"/>
</dbReference>
<evidence type="ECO:0000313" key="2">
    <source>
        <dbReference type="Proteomes" id="UP000028875"/>
    </source>
</evidence>
<reference evidence="1 2" key="1">
    <citation type="submission" date="2014-03" db="EMBL/GenBank/DDBJ databases">
        <authorList>
            <person name="Urmite Genomes U."/>
        </authorList>
    </citation>
    <scope>NUCLEOTIDE SEQUENCE [LARGE SCALE GENOMIC DNA]</scope>
    <source>
        <strain evidence="1 2">Vm-5</strain>
    </source>
</reference>
<accession>A0A024QIS7</accession>
<gene>
    <name evidence="1" type="ORF">BN990_04240</name>
</gene>
<dbReference type="OrthoDB" id="9735366at2"/>
<comment type="caution">
    <text evidence="1">The sequence shown here is derived from an EMBL/GenBank/DDBJ whole genome shotgun (WGS) entry which is preliminary data.</text>
</comment>
<dbReference type="RefSeq" id="WP_038246798.1">
    <property type="nucleotide sequence ID" value="NZ_BNER01000008.1"/>
</dbReference>
<name>A0A024QIS7_9BACI</name>